<feature type="transmembrane region" description="Helical" evidence="7">
    <location>
        <begin position="358"/>
        <end position="377"/>
    </location>
</feature>
<dbReference type="GO" id="GO:0005886">
    <property type="term" value="C:plasma membrane"/>
    <property type="evidence" value="ECO:0007669"/>
    <property type="project" value="UniProtKB-SubCell"/>
</dbReference>
<feature type="compositionally biased region" description="Low complexity" evidence="6">
    <location>
        <begin position="32"/>
        <end position="63"/>
    </location>
</feature>
<feature type="transmembrane region" description="Helical" evidence="7">
    <location>
        <begin position="78"/>
        <end position="101"/>
    </location>
</feature>
<dbReference type="InterPro" id="IPR050833">
    <property type="entry name" value="Poly_Biosynth_Transport"/>
</dbReference>
<feature type="transmembrane region" description="Helical" evidence="7">
    <location>
        <begin position="389"/>
        <end position="410"/>
    </location>
</feature>
<evidence type="ECO:0000256" key="1">
    <source>
        <dbReference type="ARBA" id="ARBA00004651"/>
    </source>
</evidence>
<proteinExistence type="predicted"/>
<feature type="transmembrane region" description="Helical" evidence="7">
    <location>
        <begin position="148"/>
        <end position="170"/>
    </location>
</feature>
<evidence type="ECO:0000256" key="2">
    <source>
        <dbReference type="ARBA" id="ARBA00022475"/>
    </source>
</evidence>
<organism evidence="8 9">
    <name type="scientific">Nakamurella flavida</name>
    <dbReference type="NCBI Taxonomy" id="363630"/>
    <lineage>
        <taxon>Bacteria</taxon>
        <taxon>Bacillati</taxon>
        <taxon>Actinomycetota</taxon>
        <taxon>Actinomycetes</taxon>
        <taxon>Nakamurellales</taxon>
        <taxon>Nakamurellaceae</taxon>
        <taxon>Nakamurella</taxon>
    </lineage>
</organism>
<feature type="transmembrane region" description="Helical" evidence="7">
    <location>
        <begin position="315"/>
        <end position="337"/>
    </location>
</feature>
<gene>
    <name evidence="8" type="ORF">JL107_04545</name>
</gene>
<evidence type="ECO:0000313" key="8">
    <source>
        <dbReference type="EMBL" id="MBM9475710.1"/>
    </source>
</evidence>
<feature type="transmembrane region" description="Helical" evidence="7">
    <location>
        <begin position="451"/>
        <end position="469"/>
    </location>
</feature>
<keyword evidence="2" id="KW-1003">Cell membrane</keyword>
<dbReference type="PANTHER" id="PTHR30250:SF11">
    <property type="entry name" value="O-ANTIGEN TRANSPORTER-RELATED"/>
    <property type="match status" value="1"/>
</dbReference>
<feature type="transmembrane region" description="Helical" evidence="7">
    <location>
        <begin position="505"/>
        <end position="522"/>
    </location>
</feature>
<dbReference type="Pfam" id="PF13440">
    <property type="entry name" value="Polysacc_synt_3"/>
    <property type="match status" value="1"/>
</dbReference>
<dbReference type="RefSeq" id="WP_205255812.1">
    <property type="nucleotide sequence ID" value="NZ_BAAAPV010000002.1"/>
</dbReference>
<reference evidence="8" key="1">
    <citation type="submission" date="2021-01" db="EMBL/GenBank/DDBJ databases">
        <title>KCTC 19127 draft genome.</title>
        <authorList>
            <person name="An D."/>
        </authorList>
    </citation>
    <scope>NUCLEOTIDE SEQUENCE</scope>
    <source>
        <strain evidence="8">KCTC 19127</strain>
    </source>
</reference>
<dbReference type="PANTHER" id="PTHR30250">
    <property type="entry name" value="PST FAMILY PREDICTED COLANIC ACID TRANSPORTER"/>
    <property type="match status" value="1"/>
</dbReference>
<feature type="transmembrane region" description="Helical" evidence="7">
    <location>
        <begin position="182"/>
        <end position="204"/>
    </location>
</feature>
<comment type="caution">
    <text evidence="8">The sequence shown here is derived from an EMBL/GenBank/DDBJ whole genome shotgun (WGS) entry which is preliminary data.</text>
</comment>
<feature type="transmembrane region" description="Helical" evidence="7">
    <location>
        <begin position="107"/>
        <end position="128"/>
    </location>
</feature>
<feature type="transmembrane region" description="Helical" evidence="7">
    <location>
        <begin position="481"/>
        <end position="499"/>
    </location>
</feature>
<feature type="region of interest" description="Disordered" evidence="6">
    <location>
        <begin position="1"/>
        <end position="63"/>
    </location>
</feature>
<comment type="subcellular location">
    <subcellularLocation>
        <location evidence="1">Cell membrane</location>
        <topology evidence="1">Multi-pass membrane protein</topology>
    </subcellularLocation>
</comment>
<name>A0A939C1Q8_9ACTN</name>
<keyword evidence="5 7" id="KW-0472">Membrane</keyword>
<protein>
    <submittedName>
        <fullName evidence="8">Polysaccharide biosynthesis protein</fullName>
    </submittedName>
</protein>
<evidence type="ECO:0000256" key="3">
    <source>
        <dbReference type="ARBA" id="ARBA00022692"/>
    </source>
</evidence>
<evidence type="ECO:0000256" key="4">
    <source>
        <dbReference type="ARBA" id="ARBA00022989"/>
    </source>
</evidence>
<feature type="transmembrane region" description="Helical" evidence="7">
    <location>
        <begin position="240"/>
        <end position="260"/>
    </location>
</feature>
<dbReference type="Proteomes" id="UP000663801">
    <property type="component" value="Unassembled WGS sequence"/>
</dbReference>
<dbReference type="AlphaFoldDB" id="A0A939C1Q8"/>
<accession>A0A939C1Q8</accession>
<evidence type="ECO:0000313" key="9">
    <source>
        <dbReference type="Proteomes" id="UP000663801"/>
    </source>
</evidence>
<dbReference type="EMBL" id="JAERWL010000005">
    <property type="protein sequence ID" value="MBM9475710.1"/>
    <property type="molecule type" value="Genomic_DNA"/>
</dbReference>
<sequence length="530" mass="55238">MTTPDPGSARDRGDLDPEQPTPAPTSQEPGISATGDAPSTSAAPTAAAPDATSGQPLPGGPTAAPAAPGLGRLFGRDLLYVVIWSFQLLSSVLISPVLARILGPAEFGLLATAIAVYQILIVLAVIGFDRAISLQRAEDGDDHAARKLLTVGALLSVAVAVLVGLTGWVWSPAIGFDGYSELAFVVVLWTAPGAVVMMVLAMLMAADRMPAFAAVSILSSVGGPVVGIVLLLAGERNATTYAWGGVICQGAAMIVGLLLARPALRGAFDRVLLGRALQVGIPVAISGLTLFVLNASDRIVIQRMLGSVEVGRYQVAYTVGYVVVLLLGSVSQAWTPRIAAVRDEQQRWDLIGRSRDELYLLLAPMVLGVTLVAPIGLRIVAPADYDLEPLLLVVFLVAVSAFPVAAAGASQRALLTGRRTRPLAWAGLLAAASNIALNIALIPFWGITGSAVATVLAFALQGLLQRLLLPRTARWPRAPRQVPVLIGVAVVIAAGSVLIPQTLTWNLVRAAAALACAPWFLLRLRASRKA</sequence>
<keyword evidence="9" id="KW-1185">Reference proteome</keyword>
<evidence type="ECO:0000256" key="5">
    <source>
        <dbReference type="ARBA" id="ARBA00023136"/>
    </source>
</evidence>
<feature type="transmembrane region" description="Helical" evidence="7">
    <location>
        <begin position="211"/>
        <end position="234"/>
    </location>
</feature>
<keyword evidence="3 7" id="KW-0812">Transmembrane</keyword>
<feature type="transmembrane region" description="Helical" evidence="7">
    <location>
        <begin position="422"/>
        <end position="445"/>
    </location>
</feature>
<evidence type="ECO:0000256" key="6">
    <source>
        <dbReference type="SAM" id="MobiDB-lite"/>
    </source>
</evidence>
<evidence type="ECO:0000256" key="7">
    <source>
        <dbReference type="SAM" id="Phobius"/>
    </source>
</evidence>
<keyword evidence="4 7" id="KW-1133">Transmembrane helix</keyword>
<feature type="transmembrane region" description="Helical" evidence="7">
    <location>
        <begin position="272"/>
        <end position="295"/>
    </location>
</feature>